<keyword evidence="1" id="KW-0472">Membrane</keyword>
<keyword evidence="1" id="KW-0812">Transmembrane</keyword>
<reference evidence="2 3" key="1">
    <citation type="submission" date="2017-06" db="EMBL/GenBank/DDBJ databases">
        <authorList>
            <person name="Kim H.J."/>
            <person name="Triplett B.A."/>
        </authorList>
    </citation>
    <scope>NUCLEOTIDE SEQUENCE [LARGE SCALE GENOMIC DNA]</scope>
    <source>
        <strain evidence="2 3">DSM 13116</strain>
    </source>
</reference>
<sequence length="77" mass="8906">MPEKSLPLRLKNFTVVLGLMLLFVYGALPLLTRSCAPLQRMAESLENNGIDPTRWYFTDVEQVKESEQHLNMVLRDQ</sequence>
<proteinExistence type="predicted"/>
<keyword evidence="1" id="KW-1133">Transmembrane helix</keyword>
<dbReference type="OrthoDB" id="5432504at2"/>
<evidence type="ECO:0000313" key="3">
    <source>
        <dbReference type="Proteomes" id="UP000198324"/>
    </source>
</evidence>
<evidence type="ECO:0000313" key="2">
    <source>
        <dbReference type="EMBL" id="SNS15562.1"/>
    </source>
</evidence>
<dbReference type="Proteomes" id="UP000198324">
    <property type="component" value="Unassembled WGS sequence"/>
</dbReference>
<organism evidence="2 3">
    <name type="scientific">Humidesulfovibrio mexicanus</name>
    <dbReference type="NCBI Taxonomy" id="147047"/>
    <lineage>
        <taxon>Bacteria</taxon>
        <taxon>Pseudomonadati</taxon>
        <taxon>Thermodesulfobacteriota</taxon>
        <taxon>Desulfovibrionia</taxon>
        <taxon>Desulfovibrionales</taxon>
        <taxon>Desulfovibrionaceae</taxon>
        <taxon>Humidesulfovibrio</taxon>
    </lineage>
</organism>
<dbReference type="AlphaFoldDB" id="A0A239C6P2"/>
<keyword evidence="3" id="KW-1185">Reference proteome</keyword>
<evidence type="ECO:0000256" key="1">
    <source>
        <dbReference type="SAM" id="Phobius"/>
    </source>
</evidence>
<name>A0A239C6P2_9BACT</name>
<accession>A0A239C6P2</accession>
<feature type="transmembrane region" description="Helical" evidence="1">
    <location>
        <begin position="12"/>
        <end position="31"/>
    </location>
</feature>
<dbReference type="RefSeq" id="WP_089275164.1">
    <property type="nucleotide sequence ID" value="NZ_FZOC01000007.1"/>
</dbReference>
<protein>
    <submittedName>
        <fullName evidence="2">Uncharacterized protein</fullName>
    </submittedName>
</protein>
<dbReference type="EMBL" id="FZOC01000007">
    <property type="protein sequence ID" value="SNS15562.1"/>
    <property type="molecule type" value="Genomic_DNA"/>
</dbReference>
<gene>
    <name evidence="2" type="ORF">SAMN04488503_2969</name>
</gene>